<name>A0AAV6JPS7_9ERIC</name>
<dbReference type="EMBL" id="JACTNZ010000007">
    <property type="protein sequence ID" value="KAG5542617.1"/>
    <property type="molecule type" value="Genomic_DNA"/>
</dbReference>
<evidence type="ECO:0000313" key="2">
    <source>
        <dbReference type="EMBL" id="KAG5542617.1"/>
    </source>
</evidence>
<feature type="compositionally biased region" description="Basic and acidic residues" evidence="1">
    <location>
        <begin position="37"/>
        <end position="47"/>
    </location>
</feature>
<proteinExistence type="predicted"/>
<feature type="region of interest" description="Disordered" evidence="1">
    <location>
        <begin position="1"/>
        <end position="47"/>
    </location>
</feature>
<gene>
    <name evidence="2" type="ORF">RHGRI_022218</name>
</gene>
<dbReference type="Proteomes" id="UP000823749">
    <property type="component" value="Chromosome 7"/>
</dbReference>
<sequence length="80" mass="9278">MEGKETGKEREERKKREGSRGESRKRETKRARGVTGGKRERELADLVAYRRSDRSPVGDSGGVFTGEEEKWGIFRYKKKM</sequence>
<keyword evidence="3" id="KW-1185">Reference proteome</keyword>
<reference evidence="2" key="1">
    <citation type="submission" date="2020-08" db="EMBL/GenBank/DDBJ databases">
        <title>Plant Genome Project.</title>
        <authorList>
            <person name="Zhang R.-G."/>
        </authorList>
    </citation>
    <scope>NUCLEOTIDE SEQUENCE</scope>
    <source>
        <strain evidence="2">WSP0</strain>
        <tissue evidence="2">Leaf</tissue>
    </source>
</reference>
<organism evidence="2 3">
    <name type="scientific">Rhododendron griersonianum</name>
    <dbReference type="NCBI Taxonomy" id="479676"/>
    <lineage>
        <taxon>Eukaryota</taxon>
        <taxon>Viridiplantae</taxon>
        <taxon>Streptophyta</taxon>
        <taxon>Embryophyta</taxon>
        <taxon>Tracheophyta</taxon>
        <taxon>Spermatophyta</taxon>
        <taxon>Magnoliopsida</taxon>
        <taxon>eudicotyledons</taxon>
        <taxon>Gunneridae</taxon>
        <taxon>Pentapetalae</taxon>
        <taxon>asterids</taxon>
        <taxon>Ericales</taxon>
        <taxon>Ericaceae</taxon>
        <taxon>Ericoideae</taxon>
        <taxon>Rhodoreae</taxon>
        <taxon>Rhododendron</taxon>
    </lineage>
</organism>
<evidence type="ECO:0000313" key="3">
    <source>
        <dbReference type="Proteomes" id="UP000823749"/>
    </source>
</evidence>
<comment type="caution">
    <text evidence="2">The sequence shown here is derived from an EMBL/GenBank/DDBJ whole genome shotgun (WGS) entry which is preliminary data.</text>
</comment>
<accession>A0AAV6JPS7</accession>
<evidence type="ECO:0000256" key="1">
    <source>
        <dbReference type="SAM" id="MobiDB-lite"/>
    </source>
</evidence>
<feature type="compositionally biased region" description="Basic and acidic residues" evidence="1">
    <location>
        <begin position="1"/>
        <end position="25"/>
    </location>
</feature>
<protein>
    <submittedName>
        <fullName evidence="2">Uncharacterized protein</fullName>
    </submittedName>
</protein>
<dbReference type="AlphaFoldDB" id="A0AAV6JPS7"/>